<sequence length="462" mass="50559">MPQTNHFDNSPYLLEGRKARLTINTAWLIKLRWVAAFGQWFTIAVVMFLFGIQVRWQPLAVIIFLTASSNLLFTYLFEQLRARDLKSLTAWETLLFAVMLMDLGFLTAMLYFTGGISNPFSVFYLVNVALAAIVLTPKNTGILALITVGCIGLLLLASYPLPFLGRWQIENLDHSGIPVHVLLAGSSMALVTCAMVVVYFTTRLNVELQRKEANLRRTEMQQARSEKLEALGTLAAGAAHELSTPLATIAVVAKEVQRELETGDIPKEIKEDIGLIRSELDRCRTILDQMSTDAGQATGEPIVVISAEMLLEEVIQRIESQLRKRIQASTAKSTTEIKAPLHLLAQALRGLVKNALDATPGNAPVELALTARHSDMLITIRDHGTGMPPHILARIGEPFFTTKEPGSGTGLGVFLAKNVIEKLDGNVHIESVPDEGTTVVVSIPLVPSIRNGNSPPNLGRDA</sequence>
<dbReference type="AlphaFoldDB" id="A0A2S8FBE0"/>
<evidence type="ECO:0000256" key="7">
    <source>
        <dbReference type="ARBA" id="ARBA00022741"/>
    </source>
</evidence>
<dbReference type="OrthoDB" id="9785252at2"/>
<dbReference type="EMBL" id="PUHY01000015">
    <property type="protein sequence ID" value="PQO29440.1"/>
    <property type="molecule type" value="Genomic_DNA"/>
</dbReference>
<dbReference type="RefSeq" id="WP_105332634.1">
    <property type="nucleotide sequence ID" value="NZ_PUHY01000015.1"/>
</dbReference>
<reference evidence="13 14" key="1">
    <citation type="submission" date="2018-02" db="EMBL/GenBank/DDBJ databases">
        <title>Comparative genomes isolates from brazilian mangrove.</title>
        <authorList>
            <person name="Araujo J.E."/>
            <person name="Taketani R.G."/>
            <person name="Silva M.C.P."/>
            <person name="Loureco M.V."/>
            <person name="Andreote F.D."/>
        </authorList>
    </citation>
    <scope>NUCLEOTIDE SEQUENCE [LARGE SCALE GENOMIC DNA]</scope>
    <source>
        <strain evidence="13 14">Hex-1 MGV</strain>
    </source>
</reference>
<dbReference type="Gene3D" id="3.30.565.10">
    <property type="entry name" value="Histidine kinase-like ATPase, C-terminal domain"/>
    <property type="match status" value="1"/>
</dbReference>
<dbReference type="CDD" id="cd00075">
    <property type="entry name" value="HATPase"/>
    <property type="match status" value="1"/>
</dbReference>
<feature type="transmembrane region" description="Helical" evidence="11">
    <location>
        <begin position="142"/>
        <end position="161"/>
    </location>
</feature>
<evidence type="ECO:0000256" key="4">
    <source>
        <dbReference type="ARBA" id="ARBA00022475"/>
    </source>
</evidence>
<evidence type="ECO:0000256" key="2">
    <source>
        <dbReference type="ARBA" id="ARBA00004651"/>
    </source>
</evidence>
<evidence type="ECO:0000256" key="11">
    <source>
        <dbReference type="SAM" id="Phobius"/>
    </source>
</evidence>
<keyword evidence="6" id="KW-0808">Transferase</keyword>
<organism evidence="13 14">
    <name type="scientific">Blastopirellula marina</name>
    <dbReference type="NCBI Taxonomy" id="124"/>
    <lineage>
        <taxon>Bacteria</taxon>
        <taxon>Pseudomonadati</taxon>
        <taxon>Planctomycetota</taxon>
        <taxon>Planctomycetia</taxon>
        <taxon>Pirellulales</taxon>
        <taxon>Pirellulaceae</taxon>
        <taxon>Blastopirellula</taxon>
    </lineage>
</organism>
<evidence type="ECO:0000256" key="1">
    <source>
        <dbReference type="ARBA" id="ARBA00000085"/>
    </source>
</evidence>
<dbReference type="InterPro" id="IPR003661">
    <property type="entry name" value="HisK_dim/P_dom"/>
</dbReference>
<dbReference type="InterPro" id="IPR005467">
    <property type="entry name" value="His_kinase_dom"/>
</dbReference>
<evidence type="ECO:0000256" key="10">
    <source>
        <dbReference type="SAM" id="Coils"/>
    </source>
</evidence>
<dbReference type="InterPro" id="IPR050980">
    <property type="entry name" value="2C_sensor_his_kinase"/>
</dbReference>
<evidence type="ECO:0000256" key="5">
    <source>
        <dbReference type="ARBA" id="ARBA00022553"/>
    </source>
</evidence>
<comment type="catalytic activity">
    <reaction evidence="1">
        <text>ATP + protein L-histidine = ADP + protein N-phospho-L-histidine.</text>
        <dbReference type="EC" id="2.7.13.3"/>
    </reaction>
</comment>
<dbReference type="PANTHER" id="PTHR44936">
    <property type="entry name" value="SENSOR PROTEIN CREC"/>
    <property type="match status" value="1"/>
</dbReference>
<dbReference type="InterPro" id="IPR036097">
    <property type="entry name" value="HisK_dim/P_sf"/>
</dbReference>
<proteinExistence type="predicted"/>
<keyword evidence="11" id="KW-1133">Transmembrane helix</keyword>
<keyword evidence="7" id="KW-0547">Nucleotide-binding</keyword>
<dbReference type="GO" id="GO:0000155">
    <property type="term" value="F:phosphorelay sensor kinase activity"/>
    <property type="evidence" value="ECO:0007669"/>
    <property type="project" value="InterPro"/>
</dbReference>
<keyword evidence="5" id="KW-0597">Phosphoprotein</keyword>
<feature type="domain" description="Histidine kinase" evidence="12">
    <location>
        <begin position="237"/>
        <end position="447"/>
    </location>
</feature>
<evidence type="ECO:0000259" key="12">
    <source>
        <dbReference type="PROSITE" id="PS50109"/>
    </source>
</evidence>
<feature type="transmembrane region" description="Helical" evidence="11">
    <location>
        <begin position="58"/>
        <end position="77"/>
    </location>
</feature>
<dbReference type="EC" id="2.7.13.3" evidence="3"/>
<keyword evidence="9" id="KW-0067">ATP-binding</keyword>
<dbReference type="Pfam" id="PF00512">
    <property type="entry name" value="HisKA"/>
    <property type="match status" value="1"/>
</dbReference>
<evidence type="ECO:0000313" key="14">
    <source>
        <dbReference type="Proteomes" id="UP000238322"/>
    </source>
</evidence>
<dbReference type="InterPro" id="IPR004358">
    <property type="entry name" value="Sig_transdc_His_kin-like_C"/>
</dbReference>
<evidence type="ECO:0000256" key="8">
    <source>
        <dbReference type="ARBA" id="ARBA00022777"/>
    </source>
</evidence>
<keyword evidence="8" id="KW-0418">Kinase</keyword>
<dbReference type="SUPFAM" id="SSF47384">
    <property type="entry name" value="Homodimeric domain of signal transducing histidine kinase"/>
    <property type="match status" value="1"/>
</dbReference>
<keyword evidence="10" id="KW-0175">Coiled coil</keyword>
<evidence type="ECO:0000256" key="6">
    <source>
        <dbReference type="ARBA" id="ARBA00022679"/>
    </source>
</evidence>
<keyword evidence="4" id="KW-1003">Cell membrane</keyword>
<evidence type="ECO:0000256" key="9">
    <source>
        <dbReference type="ARBA" id="ARBA00022840"/>
    </source>
</evidence>
<dbReference type="PANTHER" id="PTHR44936:SF10">
    <property type="entry name" value="SENSOR PROTEIN RSTB"/>
    <property type="match status" value="1"/>
</dbReference>
<dbReference type="SMART" id="SM00388">
    <property type="entry name" value="HisKA"/>
    <property type="match status" value="1"/>
</dbReference>
<accession>A0A2S8FBE0</accession>
<dbReference type="SUPFAM" id="SSF55874">
    <property type="entry name" value="ATPase domain of HSP90 chaperone/DNA topoisomerase II/histidine kinase"/>
    <property type="match status" value="1"/>
</dbReference>
<feature type="transmembrane region" description="Helical" evidence="11">
    <location>
        <begin position="33"/>
        <end position="52"/>
    </location>
</feature>
<evidence type="ECO:0000313" key="13">
    <source>
        <dbReference type="EMBL" id="PQO29440.1"/>
    </source>
</evidence>
<dbReference type="Pfam" id="PF02518">
    <property type="entry name" value="HATPase_c"/>
    <property type="match status" value="1"/>
</dbReference>
<evidence type="ECO:0000256" key="3">
    <source>
        <dbReference type="ARBA" id="ARBA00012438"/>
    </source>
</evidence>
<dbReference type="InterPro" id="IPR036890">
    <property type="entry name" value="HATPase_C_sf"/>
</dbReference>
<feature type="coiled-coil region" evidence="10">
    <location>
        <begin position="201"/>
        <end position="228"/>
    </location>
</feature>
<protein>
    <recommendedName>
        <fullName evidence="3">histidine kinase</fullName>
        <ecNumber evidence="3">2.7.13.3</ecNumber>
    </recommendedName>
</protein>
<gene>
    <name evidence="13" type="ORF">C5Y83_25575</name>
</gene>
<dbReference type="PROSITE" id="PS50109">
    <property type="entry name" value="HIS_KIN"/>
    <property type="match status" value="1"/>
</dbReference>
<comment type="subcellular location">
    <subcellularLocation>
        <location evidence="2">Cell membrane</location>
        <topology evidence="2">Multi-pass membrane protein</topology>
    </subcellularLocation>
</comment>
<dbReference type="GO" id="GO:0005524">
    <property type="term" value="F:ATP binding"/>
    <property type="evidence" value="ECO:0007669"/>
    <property type="project" value="UniProtKB-KW"/>
</dbReference>
<keyword evidence="11" id="KW-0472">Membrane</keyword>
<dbReference type="Gene3D" id="1.10.287.130">
    <property type="match status" value="1"/>
</dbReference>
<feature type="transmembrane region" description="Helical" evidence="11">
    <location>
        <begin position="89"/>
        <end position="112"/>
    </location>
</feature>
<comment type="caution">
    <text evidence="13">The sequence shown here is derived from an EMBL/GenBank/DDBJ whole genome shotgun (WGS) entry which is preliminary data.</text>
</comment>
<dbReference type="CDD" id="cd00082">
    <property type="entry name" value="HisKA"/>
    <property type="match status" value="1"/>
</dbReference>
<dbReference type="InterPro" id="IPR003594">
    <property type="entry name" value="HATPase_dom"/>
</dbReference>
<dbReference type="PRINTS" id="PR00344">
    <property type="entry name" value="BCTRLSENSOR"/>
</dbReference>
<dbReference type="GO" id="GO:0005886">
    <property type="term" value="C:plasma membrane"/>
    <property type="evidence" value="ECO:0007669"/>
    <property type="project" value="UniProtKB-SubCell"/>
</dbReference>
<feature type="transmembrane region" description="Helical" evidence="11">
    <location>
        <begin position="181"/>
        <end position="201"/>
    </location>
</feature>
<dbReference type="Proteomes" id="UP000238322">
    <property type="component" value="Unassembled WGS sequence"/>
</dbReference>
<name>A0A2S8FBE0_9BACT</name>
<dbReference type="SMART" id="SM00387">
    <property type="entry name" value="HATPase_c"/>
    <property type="match status" value="1"/>
</dbReference>
<keyword evidence="11" id="KW-0812">Transmembrane</keyword>
<feature type="transmembrane region" description="Helical" evidence="11">
    <location>
        <begin position="118"/>
        <end position="135"/>
    </location>
</feature>